<feature type="transmembrane region" description="Helical" evidence="8">
    <location>
        <begin position="311"/>
        <end position="328"/>
    </location>
</feature>
<name>A0A398AXQ6_9BACI</name>
<dbReference type="EMBL" id="QWVS01000059">
    <property type="protein sequence ID" value="RID81834.1"/>
    <property type="molecule type" value="Genomic_DNA"/>
</dbReference>
<gene>
    <name evidence="9" type="ORF">D1953_19795</name>
</gene>
<proteinExistence type="inferred from homology"/>
<evidence type="ECO:0000256" key="7">
    <source>
        <dbReference type="ARBA" id="ARBA00023136"/>
    </source>
</evidence>
<dbReference type="Pfam" id="PF03845">
    <property type="entry name" value="Spore_permease"/>
    <property type="match status" value="1"/>
</dbReference>
<keyword evidence="3" id="KW-0813">Transport</keyword>
<keyword evidence="5 8" id="KW-0812">Transmembrane</keyword>
<evidence type="ECO:0000256" key="8">
    <source>
        <dbReference type="SAM" id="Phobius"/>
    </source>
</evidence>
<keyword evidence="6 8" id="KW-1133">Transmembrane helix</keyword>
<dbReference type="Proteomes" id="UP000266016">
    <property type="component" value="Unassembled WGS sequence"/>
</dbReference>
<comment type="similarity">
    <text evidence="2">Belongs to the amino acid-polyamine-organocation (APC) superfamily. Spore germination protein (SGP) (TC 2.A.3.9) family.</text>
</comment>
<dbReference type="Gene3D" id="1.20.1740.10">
    <property type="entry name" value="Amino acid/polyamine transporter I"/>
    <property type="match status" value="1"/>
</dbReference>
<dbReference type="GO" id="GO:0016020">
    <property type="term" value="C:membrane"/>
    <property type="evidence" value="ECO:0007669"/>
    <property type="project" value="UniProtKB-SubCell"/>
</dbReference>
<evidence type="ECO:0000256" key="3">
    <source>
        <dbReference type="ARBA" id="ARBA00022448"/>
    </source>
</evidence>
<keyword evidence="4" id="KW-0309">Germination</keyword>
<dbReference type="NCBIfam" id="TIGR00912">
    <property type="entry name" value="2A0309"/>
    <property type="match status" value="1"/>
</dbReference>
<evidence type="ECO:0000256" key="4">
    <source>
        <dbReference type="ARBA" id="ARBA00022544"/>
    </source>
</evidence>
<dbReference type="PANTHER" id="PTHR34975:SF2">
    <property type="entry name" value="SPORE GERMINATION PROTEIN A2"/>
    <property type="match status" value="1"/>
</dbReference>
<feature type="transmembrane region" description="Helical" evidence="8">
    <location>
        <begin position="16"/>
        <end position="33"/>
    </location>
</feature>
<feature type="transmembrane region" description="Helical" evidence="8">
    <location>
        <begin position="340"/>
        <end position="362"/>
    </location>
</feature>
<feature type="transmembrane region" description="Helical" evidence="8">
    <location>
        <begin position="87"/>
        <end position="110"/>
    </location>
</feature>
<evidence type="ECO:0000256" key="6">
    <source>
        <dbReference type="ARBA" id="ARBA00022989"/>
    </source>
</evidence>
<evidence type="ECO:0000313" key="9">
    <source>
        <dbReference type="EMBL" id="RID81834.1"/>
    </source>
</evidence>
<dbReference type="GO" id="GO:0009847">
    <property type="term" value="P:spore germination"/>
    <property type="evidence" value="ECO:0007669"/>
    <property type="project" value="InterPro"/>
</dbReference>
<keyword evidence="10" id="KW-1185">Reference proteome</keyword>
<comment type="subcellular location">
    <subcellularLocation>
        <location evidence="1">Membrane</location>
        <topology evidence="1">Multi-pass membrane protein</topology>
    </subcellularLocation>
</comment>
<dbReference type="RefSeq" id="WP_119118873.1">
    <property type="nucleotide sequence ID" value="NZ_QWVS01000059.1"/>
</dbReference>
<protein>
    <submittedName>
        <fullName evidence="9">Spore gernimation protein</fullName>
    </submittedName>
</protein>
<organism evidence="9 10">
    <name type="scientific">Peribacillus asahii</name>
    <dbReference type="NCBI Taxonomy" id="228899"/>
    <lineage>
        <taxon>Bacteria</taxon>
        <taxon>Bacillati</taxon>
        <taxon>Bacillota</taxon>
        <taxon>Bacilli</taxon>
        <taxon>Bacillales</taxon>
        <taxon>Bacillaceae</taxon>
        <taxon>Peribacillus</taxon>
    </lineage>
</organism>
<feature type="transmembrane region" description="Helical" evidence="8">
    <location>
        <begin position="151"/>
        <end position="172"/>
    </location>
</feature>
<evidence type="ECO:0000256" key="1">
    <source>
        <dbReference type="ARBA" id="ARBA00004141"/>
    </source>
</evidence>
<keyword evidence="7 8" id="KW-0472">Membrane</keyword>
<feature type="transmembrane region" description="Helical" evidence="8">
    <location>
        <begin position="223"/>
        <end position="246"/>
    </location>
</feature>
<evidence type="ECO:0000256" key="2">
    <source>
        <dbReference type="ARBA" id="ARBA00007998"/>
    </source>
</evidence>
<feature type="transmembrane region" description="Helical" evidence="8">
    <location>
        <begin position="195"/>
        <end position="211"/>
    </location>
</feature>
<reference evidence="9 10" key="1">
    <citation type="submission" date="2018-08" db="EMBL/GenBank/DDBJ databases">
        <title>Bacillus jemisoniae sp. nov., Bacillus chryseoplanitiae sp. nov., Bacillus resnikiae sp. nov., and Bacillus frankliniae sp. nov., isolated from Viking spacecraft and associated surfaces.</title>
        <authorList>
            <person name="Seuylemezian A."/>
            <person name="Vaishampayan P."/>
        </authorList>
    </citation>
    <scope>NUCLEOTIDE SEQUENCE [LARGE SCALE GENOMIC DNA]</scope>
    <source>
        <strain evidence="9 10">MA001</strain>
    </source>
</reference>
<dbReference type="InterPro" id="IPR004761">
    <property type="entry name" value="Spore_GerAB"/>
</dbReference>
<feature type="transmembrane region" description="Helical" evidence="8">
    <location>
        <begin position="278"/>
        <end position="304"/>
    </location>
</feature>
<comment type="caution">
    <text evidence="9">The sequence shown here is derived from an EMBL/GenBank/DDBJ whole genome shotgun (WGS) entry which is preliminary data.</text>
</comment>
<evidence type="ECO:0000256" key="5">
    <source>
        <dbReference type="ARBA" id="ARBA00022692"/>
    </source>
</evidence>
<feature type="transmembrane region" description="Helical" evidence="8">
    <location>
        <begin position="122"/>
        <end position="139"/>
    </location>
</feature>
<dbReference type="PANTHER" id="PTHR34975">
    <property type="entry name" value="SPORE GERMINATION PROTEIN A2"/>
    <property type="match status" value="1"/>
</dbReference>
<dbReference type="AlphaFoldDB" id="A0A398AXQ6"/>
<sequence>MKSFEYGDSEVGRKEVLVGVANMVIGFGVLTLPRTVANATHSIDGWISISLGGLIVIFFAGVLAKLISRFPKKNLHEFTSLIINKPIATILTFLFASYMMLFVCYEMRVVAEISKLYLFDRTPTEVICFVFFLVTIYAVSGPSTVILRLNLLFMPIILFIILLLIVMNIGFFEFKTTKPFFHTGWSEILRGSKETIFSFLGFEILLFYNAFINETKNTVKFTIMGMAIPLLLYLLVFVFVVGVFGVEVAENTLYPTAELAKRVEIPGGFFERFESVFFTIWVVTLFSTASMAFDVTLLAFASIFLKKIKRMTFIFFLSPLIYIIAMSPQNFAETSIFGEWISYLGIGFSMFMPLLLLVIAMMRGVKGNG</sequence>
<evidence type="ECO:0000313" key="10">
    <source>
        <dbReference type="Proteomes" id="UP000266016"/>
    </source>
</evidence>
<feature type="transmembrane region" description="Helical" evidence="8">
    <location>
        <begin position="45"/>
        <end position="67"/>
    </location>
</feature>
<accession>A0A398AXQ6</accession>